<dbReference type="GO" id="GO:0005829">
    <property type="term" value="C:cytosol"/>
    <property type="evidence" value="ECO:0007669"/>
    <property type="project" value="TreeGrafter"/>
</dbReference>
<dbReference type="GO" id="GO:0003887">
    <property type="term" value="F:DNA-directed DNA polymerase activity"/>
    <property type="evidence" value="ECO:0007669"/>
    <property type="project" value="TreeGrafter"/>
</dbReference>
<evidence type="ECO:0000313" key="4">
    <source>
        <dbReference type="Proteomes" id="UP001278995"/>
    </source>
</evidence>
<dbReference type="InterPro" id="IPR050116">
    <property type="entry name" value="DNA_polymerase-Y"/>
</dbReference>
<dbReference type="CDD" id="cd01700">
    <property type="entry name" value="PolY_Pol_V_umuC"/>
    <property type="match status" value="1"/>
</dbReference>
<gene>
    <name evidence="3" type="ORF">SKM51_10525</name>
</gene>
<reference evidence="3 4" key="1">
    <citation type="submission" date="2023-11" db="EMBL/GenBank/DDBJ databases">
        <title>The common occurrence of Acinetobacte faecalis in cattle feces and its emended description.</title>
        <authorList>
            <person name="Kyselkova M."/>
            <person name="Xanthopoulou K."/>
            <person name="Shestivska V."/>
            <person name="Spanelova P."/>
            <person name="Maixnerova M."/>
            <person name="Higgins P.G."/>
            <person name="Nemec A."/>
        </authorList>
    </citation>
    <scope>NUCLEOTIDE SEQUENCE [LARGE SCALE GENOMIC DNA]</scope>
    <source>
        <strain evidence="3 4">ANC 7483</strain>
    </source>
</reference>
<evidence type="ECO:0000256" key="1">
    <source>
        <dbReference type="ARBA" id="ARBA00010945"/>
    </source>
</evidence>
<dbReference type="Pfam" id="PF00817">
    <property type="entry name" value="IMS"/>
    <property type="match status" value="1"/>
</dbReference>
<dbReference type="PANTHER" id="PTHR11076">
    <property type="entry name" value="DNA REPAIR POLYMERASE UMUC / TRANSFERASE FAMILY MEMBER"/>
    <property type="match status" value="1"/>
</dbReference>
<organism evidence="3 4">
    <name type="scientific">Acinetobacter faecalis</name>
    <dbReference type="NCBI Taxonomy" id="2665161"/>
    <lineage>
        <taxon>Bacteria</taxon>
        <taxon>Pseudomonadati</taxon>
        <taxon>Pseudomonadota</taxon>
        <taxon>Gammaproteobacteria</taxon>
        <taxon>Moraxellales</taxon>
        <taxon>Moraxellaceae</taxon>
        <taxon>Acinetobacter</taxon>
    </lineage>
</organism>
<dbReference type="PROSITE" id="PS50173">
    <property type="entry name" value="UMUC"/>
    <property type="match status" value="1"/>
</dbReference>
<proteinExistence type="inferred from homology"/>
<dbReference type="Pfam" id="PF11799">
    <property type="entry name" value="IMS_C"/>
    <property type="match status" value="1"/>
</dbReference>
<dbReference type="InterPro" id="IPR043502">
    <property type="entry name" value="DNA/RNA_pol_sf"/>
</dbReference>
<comment type="similarity">
    <text evidence="1">Belongs to the DNA polymerase type-Y family.</text>
</comment>
<accession>A0AB35UUL3</accession>
<evidence type="ECO:0000313" key="3">
    <source>
        <dbReference type="EMBL" id="MDY6487619.1"/>
    </source>
</evidence>
<comment type="caution">
    <text evidence="3">The sequence shown here is derived from an EMBL/GenBank/DDBJ whole genome shotgun (WGS) entry which is preliminary data.</text>
</comment>
<sequence>MKSKQKIFALVDVNNCYVSCERVFNPKLDNQPVIVLSNNDGCAVARSQEAKDLGIKMGVPLFKIKDIVEKHNVQVLSSNYKLYAEMSKRFHSILADFVTSAEQEIYSVDECFLDLSAYSSLYDLTDYSHQMRERILKWLGLPVCVGIGRSKTEAKIANHMAKKAKRFNSVCDLTSMSTEHKEYFWSLIDVSEVWGVGAKISKRLKSIGINTVLDLARADPHMIGKQFSVVTQRTVMELQGISCLELEVAPPAKKQIISSRSFGTRVTDINSLSEAMSNFLQSAVKRLRAENSICGCVIAFAQSNPFDKDKPFYNKSISIGFDEPTDSAAMINKAVMANMHQLFKDGIEFKKCGVIFTGIESKATYIHDLLVDSETIEKYEKLQLSIENVKSRFGEKKLAIGPCKIANRQWSMSMSRDKLTQDYFSWDGMLVIK</sequence>
<dbReference type="EMBL" id="JAXHPL010000064">
    <property type="protein sequence ID" value="MDY6487619.1"/>
    <property type="molecule type" value="Genomic_DNA"/>
</dbReference>
<dbReference type="InterPro" id="IPR043128">
    <property type="entry name" value="Rev_trsase/Diguanyl_cyclase"/>
</dbReference>
<dbReference type="InterPro" id="IPR001126">
    <property type="entry name" value="UmuC"/>
</dbReference>
<dbReference type="GO" id="GO:0003684">
    <property type="term" value="F:damaged DNA binding"/>
    <property type="evidence" value="ECO:0007669"/>
    <property type="project" value="InterPro"/>
</dbReference>
<dbReference type="InterPro" id="IPR017961">
    <property type="entry name" value="DNA_pol_Y-fam_little_finger"/>
</dbReference>
<feature type="domain" description="UmuC" evidence="2">
    <location>
        <begin position="8"/>
        <end position="197"/>
    </location>
</feature>
<evidence type="ECO:0000259" key="2">
    <source>
        <dbReference type="PROSITE" id="PS50173"/>
    </source>
</evidence>
<dbReference type="GO" id="GO:0009432">
    <property type="term" value="P:SOS response"/>
    <property type="evidence" value="ECO:0007669"/>
    <property type="project" value="TreeGrafter"/>
</dbReference>
<dbReference type="Gene3D" id="3.40.1170.60">
    <property type="match status" value="1"/>
</dbReference>
<dbReference type="PANTHER" id="PTHR11076:SF34">
    <property type="entry name" value="PROTEIN UMUC"/>
    <property type="match status" value="1"/>
</dbReference>
<dbReference type="GO" id="GO:0006281">
    <property type="term" value="P:DNA repair"/>
    <property type="evidence" value="ECO:0007669"/>
    <property type="project" value="InterPro"/>
</dbReference>
<protein>
    <submittedName>
        <fullName evidence="3">Y-family DNA polymerase</fullName>
    </submittedName>
</protein>
<dbReference type="GO" id="GO:0042276">
    <property type="term" value="P:error-prone translesion synthesis"/>
    <property type="evidence" value="ECO:0007669"/>
    <property type="project" value="TreeGrafter"/>
</dbReference>
<dbReference type="Proteomes" id="UP001278995">
    <property type="component" value="Unassembled WGS sequence"/>
</dbReference>
<dbReference type="Gene3D" id="3.30.70.270">
    <property type="match status" value="1"/>
</dbReference>
<dbReference type="AlphaFoldDB" id="A0AB35UUL3"/>
<dbReference type="SUPFAM" id="SSF56672">
    <property type="entry name" value="DNA/RNA polymerases"/>
    <property type="match status" value="1"/>
</dbReference>
<dbReference type="Gene3D" id="1.10.150.20">
    <property type="entry name" value="5' to 3' exonuclease, C-terminal subdomain"/>
    <property type="match status" value="1"/>
</dbReference>
<name>A0AB35UUL3_9GAMM</name>
<dbReference type="RefSeq" id="WP_321099708.1">
    <property type="nucleotide sequence ID" value="NZ_JAXHPL010000064.1"/>
</dbReference>